<dbReference type="AlphaFoldDB" id="A0A557QXJ3"/>
<dbReference type="HAMAP" id="MF_01632">
    <property type="entry name" value="UbiC"/>
    <property type="match status" value="1"/>
</dbReference>
<comment type="similarity">
    <text evidence="5">Belongs to the UbiC family.</text>
</comment>
<keyword evidence="7" id="KW-1185">Reference proteome</keyword>
<sequence length="190" mass="21953">MTQILRTRPTRDDWLAHPPRATVRPQLRPWLLDPQSLTARIRARCARFEVQVIRQAPMRPHPDEAELLGLRVSDRAWLREVLLLADGVPVVYARSVLPRHNLRGAWRLFHGIGSRPLGAALFSDPRIVRQPLRCTRLDTRDARYHRAMHLMSGQLRLPASLWARRSLFRLRGRALLVSEVFLPTILNLAP</sequence>
<comment type="subcellular location">
    <subcellularLocation>
        <location evidence="5">Cytoplasm</location>
    </subcellularLocation>
</comment>
<dbReference type="OrthoDB" id="8606430at2"/>
<comment type="caution">
    <text evidence="5">Lacks conserved residue(s) required for the propagation of feature annotation.</text>
</comment>
<evidence type="ECO:0000256" key="2">
    <source>
        <dbReference type="ARBA" id="ARBA00022688"/>
    </source>
</evidence>
<dbReference type="InterPro" id="IPR007440">
    <property type="entry name" value="Chorismate--pyruvate_lyase"/>
</dbReference>
<comment type="function">
    <text evidence="5">Removes the pyruvyl group from chorismate, with concomitant aromatization of the ring, to provide 4-hydroxybenzoate (4HB) for the ubiquinone pathway.</text>
</comment>
<dbReference type="RefSeq" id="WP_144309104.1">
    <property type="nucleotide sequence ID" value="NZ_VMNK01000006.1"/>
</dbReference>
<dbReference type="Proteomes" id="UP000319502">
    <property type="component" value="Unassembled WGS sequence"/>
</dbReference>
<organism evidence="6 7">
    <name type="scientific">Denitromonas halophila</name>
    <dbReference type="NCBI Taxonomy" id="1629404"/>
    <lineage>
        <taxon>Bacteria</taxon>
        <taxon>Pseudomonadati</taxon>
        <taxon>Pseudomonadota</taxon>
        <taxon>Betaproteobacteria</taxon>
        <taxon>Rhodocyclales</taxon>
        <taxon>Zoogloeaceae</taxon>
        <taxon>Denitromonas</taxon>
    </lineage>
</organism>
<comment type="caution">
    <text evidence="6">The sequence shown here is derived from an EMBL/GenBank/DDBJ whole genome shotgun (WGS) entry which is preliminary data.</text>
</comment>
<evidence type="ECO:0000256" key="3">
    <source>
        <dbReference type="ARBA" id="ARBA00023239"/>
    </source>
</evidence>
<keyword evidence="4 5" id="KW-0670">Pyruvate</keyword>
<accession>A0A557QXJ3</accession>
<dbReference type="GO" id="GO:0042866">
    <property type="term" value="P:pyruvate biosynthetic process"/>
    <property type="evidence" value="ECO:0007669"/>
    <property type="project" value="UniProtKB-UniRule"/>
</dbReference>
<name>A0A557QXJ3_9RHOO</name>
<evidence type="ECO:0000313" key="7">
    <source>
        <dbReference type="Proteomes" id="UP000319502"/>
    </source>
</evidence>
<evidence type="ECO:0000256" key="4">
    <source>
        <dbReference type="ARBA" id="ARBA00023317"/>
    </source>
</evidence>
<feature type="binding site" evidence="5">
    <location>
        <position position="179"/>
    </location>
    <ligand>
        <name>substrate</name>
    </ligand>
</feature>
<dbReference type="GO" id="GO:0005829">
    <property type="term" value="C:cytosol"/>
    <property type="evidence" value="ECO:0007669"/>
    <property type="project" value="TreeGrafter"/>
</dbReference>
<keyword evidence="3 5" id="KW-0456">Lyase</keyword>
<evidence type="ECO:0000256" key="1">
    <source>
        <dbReference type="ARBA" id="ARBA00022490"/>
    </source>
</evidence>
<dbReference type="EMBL" id="VMNK01000006">
    <property type="protein sequence ID" value="TVO57638.1"/>
    <property type="molecule type" value="Genomic_DNA"/>
</dbReference>
<dbReference type="EC" id="4.1.3.40" evidence="5"/>
<feature type="binding site" evidence="5">
    <location>
        <position position="117"/>
    </location>
    <ligand>
        <name>substrate</name>
    </ligand>
</feature>
<dbReference type="PANTHER" id="PTHR38683">
    <property type="entry name" value="CHORISMATE PYRUVATE-LYASE"/>
    <property type="match status" value="1"/>
</dbReference>
<keyword evidence="1 5" id="KW-0963">Cytoplasm</keyword>
<dbReference type="SUPFAM" id="SSF64288">
    <property type="entry name" value="Chorismate lyase-like"/>
    <property type="match status" value="1"/>
</dbReference>
<dbReference type="Gene3D" id="3.40.1410.10">
    <property type="entry name" value="Chorismate lyase-like"/>
    <property type="match status" value="1"/>
</dbReference>
<dbReference type="Pfam" id="PF04345">
    <property type="entry name" value="Chor_lyase"/>
    <property type="match status" value="1"/>
</dbReference>
<dbReference type="UniPathway" id="UPA00232"/>
<evidence type="ECO:0000313" key="6">
    <source>
        <dbReference type="EMBL" id="TVO57638.1"/>
    </source>
</evidence>
<gene>
    <name evidence="5" type="primary">ubiC</name>
    <name evidence="6" type="ORF">FHP91_08165</name>
</gene>
<comment type="catalytic activity">
    <reaction evidence="5">
        <text>chorismate = 4-hydroxybenzoate + pyruvate</text>
        <dbReference type="Rhea" id="RHEA:16505"/>
        <dbReference type="ChEBI" id="CHEBI:15361"/>
        <dbReference type="ChEBI" id="CHEBI:17879"/>
        <dbReference type="ChEBI" id="CHEBI:29748"/>
        <dbReference type="EC" id="4.1.3.40"/>
    </reaction>
</comment>
<protein>
    <recommendedName>
        <fullName evidence="5">Probable chorismate pyruvate-lyase</fullName>
        <shortName evidence="5">CL</shortName>
        <shortName evidence="5">CPL</shortName>
        <ecNumber evidence="5">4.1.3.40</ecNumber>
    </recommendedName>
</protein>
<keyword evidence="2 5" id="KW-0831">Ubiquinone biosynthesis</keyword>
<dbReference type="PANTHER" id="PTHR38683:SF1">
    <property type="entry name" value="CHORISMATE PYRUVATE-LYASE"/>
    <property type="match status" value="1"/>
</dbReference>
<dbReference type="GO" id="GO:0006744">
    <property type="term" value="P:ubiquinone biosynthetic process"/>
    <property type="evidence" value="ECO:0007669"/>
    <property type="project" value="UniProtKB-UniRule"/>
</dbReference>
<dbReference type="GO" id="GO:0008813">
    <property type="term" value="F:chorismate lyase activity"/>
    <property type="evidence" value="ECO:0007669"/>
    <property type="project" value="UniProtKB-UniRule"/>
</dbReference>
<feature type="binding site" evidence="5">
    <location>
        <position position="79"/>
    </location>
    <ligand>
        <name>substrate</name>
    </ligand>
</feature>
<reference evidence="6 7" key="1">
    <citation type="submission" date="2019-07" db="EMBL/GenBank/DDBJ databases">
        <title>The pathways for chlorine oxyanion respiration interact through the shared metabolite chlorate.</title>
        <authorList>
            <person name="Barnum T.P."/>
            <person name="Cheng Y."/>
            <person name="Hill K.A."/>
            <person name="Lucas L.N."/>
            <person name="Carlson H.K."/>
            <person name="Coates J.D."/>
        </authorList>
    </citation>
    <scope>NUCLEOTIDE SEQUENCE [LARGE SCALE GENOMIC DNA]</scope>
    <source>
        <strain evidence="6 7">SFB-3</strain>
    </source>
</reference>
<evidence type="ECO:0000256" key="5">
    <source>
        <dbReference type="HAMAP-Rule" id="MF_01632"/>
    </source>
</evidence>
<dbReference type="InterPro" id="IPR028978">
    <property type="entry name" value="Chorismate_lyase_/UTRA_dom_sf"/>
</dbReference>
<comment type="pathway">
    <text evidence="5">Cofactor biosynthesis; ubiquinone biosynthesis.</text>
</comment>
<proteinExistence type="inferred from homology"/>